<dbReference type="PANTHER" id="PTHR47955">
    <property type="entry name" value="CYTOCHROME P450 FAMILY 71 PROTEIN"/>
    <property type="match status" value="1"/>
</dbReference>
<dbReference type="InterPro" id="IPR017972">
    <property type="entry name" value="Cyt_P450_CS"/>
</dbReference>
<evidence type="ECO:0000256" key="5">
    <source>
        <dbReference type="ARBA" id="ARBA00023004"/>
    </source>
</evidence>
<comment type="cofactor">
    <cofactor evidence="7">
        <name>heme</name>
        <dbReference type="ChEBI" id="CHEBI:30413"/>
    </cofactor>
</comment>
<evidence type="ECO:0000313" key="10">
    <source>
        <dbReference type="EMBL" id="PKA57392.1"/>
    </source>
</evidence>
<gene>
    <name evidence="10" type="primary">CYP71D55</name>
    <name evidence="10" type="ORF">AXF42_Ash013579</name>
</gene>
<dbReference type="CDD" id="cd11072">
    <property type="entry name" value="CYP71-like"/>
    <property type="match status" value="1"/>
</dbReference>
<keyword evidence="4 8" id="KW-0560">Oxidoreductase</keyword>
<dbReference type="InterPro" id="IPR036396">
    <property type="entry name" value="Cyt_P450_sf"/>
</dbReference>
<feature type="binding site" description="axial binding residue" evidence="7">
    <location>
        <position position="522"/>
    </location>
    <ligand>
        <name>heme</name>
        <dbReference type="ChEBI" id="CHEBI:30413"/>
    </ligand>
    <ligandPart>
        <name>Fe</name>
        <dbReference type="ChEBI" id="CHEBI:18248"/>
    </ligandPart>
</feature>
<organism evidence="10 11">
    <name type="scientific">Apostasia shenzhenica</name>
    <dbReference type="NCBI Taxonomy" id="1088818"/>
    <lineage>
        <taxon>Eukaryota</taxon>
        <taxon>Viridiplantae</taxon>
        <taxon>Streptophyta</taxon>
        <taxon>Embryophyta</taxon>
        <taxon>Tracheophyta</taxon>
        <taxon>Spermatophyta</taxon>
        <taxon>Magnoliopsida</taxon>
        <taxon>Liliopsida</taxon>
        <taxon>Asparagales</taxon>
        <taxon>Orchidaceae</taxon>
        <taxon>Apostasioideae</taxon>
        <taxon>Apostasia</taxon>
    </lineage>
</organism>
<evidence type="ECO:0000256" key="3">
    <source>
        <dbReference type="ARBA" id="ARBA00022723"/>
    </source>
</evidence>
<keyword evidence="3 7" id="KW-0479">Metal-binding</keyword>
<dbReference type="OrthoDB" id="1470350at2759"/>
<keyword evidence="9" id="KW-0812">Transmembrane</keyword>
<dbReference type="PANTHER" id="PTHR47955:SF8">
    <property type="entry name" value="CYTOCHROME P450 71D11-LIKE"/>
    <property type="match status" value="1"/>
</dbReference>
<keyword evidence="9" id="KW-1133">Transmembrane helix</keyword>
<dbReference type="PROSITE" id="PS00086">
    <property type="entry name" value="CYTOCHROME_P450"/>
    <property type="match status" value="1"/>
</dbReference>
<dbReference type="FunFam" id="1.10.630.10:FF:000043">
    <property type="entry name" value="Cytochrome P450 99A2"/>
    <property type="match status" value="1"/>
</dbReference>
<sequence>MKMERYGQAKSKAGSSLRLKSMMLFIRGRAAAAASRGQGGLGRRAQQANLQAAPPAAAMETAPPSPNTIPWTLFFTIFITFVFLFMKKYLRKISPTHDHKLPPGPWNLPIVGSMHHLAGEILTRRLHRLAKTYGPILRFKLGERNFISITSPELAKEILKTHDKIFANRPPDLMIGTYIFYNNTDLVFAPYGKYWTEVRKLCTIYLFTNKRISSFAQIRHEVSRYLVERIRAAEGASPVNMSDLFFEASYLTIVRSAFGSKGGDNVDLLGFFEAVKETFKLAGGFNLQDLFPSLRFLGDYTGMRAKMKRIHSKMEKICNDAIEMHRRKNVAEGDPDEDLLDVLLRIQKEGALDIPFTMDNVKAILTYWPANFSFLILQDFFLGGTETTATNWEWILTELVRHPDIMKKAQLEIRNAFNGKSNIEESDFHTLPYLNMIIKESLRLHPPAPFLIPRYCYESCEIGGYTIPAGYRVMVNIWSILRNPESWDEPEIFRPERFQDNPYDLGLTNFDYLPFGGGRRTCPGISYGMRSLTNVLANVLYHFDWKPPGGKRPEELDADETLGIGLTRKNVLWLIGTPHK</sequence>
<dbReference type="AlphaFoldDB" id="A0A2I0APA9"/>
<dbReference type="EMBL" id="KZ451968">
    <property type="protein sequence ID" value="PKA57392.1"/>
    <property type="molecule type" value="Genomic_DNA"/>
</dbReference>
<accession>A0A2I0APA9</accession>
<keyword evidence="9" id="KW-0472">Membrane</keyword>
<keyword evidence="5 7" id="KW-0408">Iron</keyword>
<dbReference type="Proteomes" id="UP000236161">
    <property type="component" value="Unassembled WGS sequence"/>
</dbReference>
<name>A0A2I0APA9_9ASPA</name>
<dbReference type="Gene3D" id="1.10.630.10">
    <property type="entry name" value="Cytochrome P450"/>
    <property type="match status" value="1"/>
</dbReference>
<feature type="transmembrane region" description="Helical" evidence="9">
    <location>
        <begin position="68"/>
        <end position="86"/>
    </location>
</feature>
<dbReference type="GO" id="GO:0016705">
    <property type="term" value="F:oxidoreductase activity, acting on paired donors, with incorporation or reduction of molecular oxygen"/>
    <property type="evidence" value="ECO:0007669"/>
    <property type="project" value="InterPro"/>
</dbReference>
<keyword evidence="11" id="KW-1185">Reference proteome</keyword>
<comment type="similarity">
    <text evidence="1 8">Belongs to the cytochrome P450 family.</text>
</comment>
<keyword evidence="6 8" id="KW-0503">Monooxygenase</keyword>
<evidence type="ECO:0000313" key="11">
    <source>
        <dbReference type="Proteomes" id="UP000236161"/>
    </source>
</evidence>
<reference evidence="10 11" key="1">
    <citation type="journal article" date="2017" name="Nature">
        <title>The Apostasia genome and the evolution of orchids.</title>
        <authorList>
            <person name="Zhang G.Q."/>
            <person name="Liu K.W."/>
            <person name="Li Z."/>
            <person name="Lohaus R."/>
            <person name="Hsiao Y.Y."/>
            <person name="Niu S.C."/>
            <person name="Wang J.Y."/>
            <person name="Lin Y.C."/>
            <person name="Xu Q."/>
            <person name="Chen L.J."/>
            <person name="Yoshida K."/>
            <person name="Fujiwara S."/>
            <person name="Wang Z.W."/>
            <person name="Zhang Y.Q."/>
            <person name="Mitsuda N."/>
            <person name="Wang M."/>
            <person name="Liu G.H."/>
            <person name="Pecoraro L."/>
            <person name="Huang H.X."/>
            <person name="Xiao X.J."/>
            <person name="Lin M."/>
            <person name="Wu X.Y."/>
            <person name="Wu W.L."/>
            <person name="Chen Y.Y."/>
            <person name="Chang S.B."/>
            <person name="Sakamoto S."/>
            <person name="Ohme-Takagi M."/>
            <person name="Yagi M."/>
            <person name="Zeng S.J."/>
            <person name="Shen C.Y."/>
            <person name="Yeh C.M."/>
            <person name="Luo Y.B."/>
            <person name="Tsai W.C."/>
            <person name="Van de Peer Y."/>
            <person name="Liu Z.J."/>
        </authorList>
    </citation>
    <scope>NUCLEOTIDE SEQUENCE [LARGE SCALE GENOMIC DNA]</scope>
    <source>
        <strain evidence="11">cv. Shenzhen</strain>
        <tissue evidence="10">Stem</tissue>
    </source>
</reference>
<keyword evidence="2 7" id="KW-0349">Heme</keyword>
<dbReference type="InterPro" id="IPR001128">
    <property type="entry name" value="Cyt_P450"/>
</dbReference>
<protein>
    <submittedName>
        <fullName evidence="10">Premnaspirodiene oxygenase</fullName>
        <ecNumber evidence="10">1.14.13.-</ecNumber>
    </submittedName>
</protein>
<evidence type="ECO:0000256" key="6">
    <source>
        <dbReference type="ARBA" id="ARBA00023033"/>
    </source>
</evidence>
<evidence type="ECO:0000256" key="2">
    <source>
        <dbReference type="ARBA" id="ARBA00022617"/>
    </source>
</evidence>
<dbReference type="GO" id="GO:0004497">
    <property type="term" value="F:monooxygenase activity"/>
    <property type="evidence" value="ECO:0007669"/>
    <property type="project" value="UniProtKB-KW"/>
</dbReference>
<dbReference type="PRINTS" id="PR00385">
    <property type="entry name" value="P450"/>
</dbReference>
<evidence type="ECO:0000256" key="4">
    <source>
        <dbReference type="ARBA" id="ARBA00023002"/>
    </source>
</evidence>
<proteinExistence type="inferred from homology"/>
<dbReference type="Pfam" id="PF00067">
    <property type="entry name" value="p450"/>
    <property type="match status" value="1"/>
</dbReference>
<dbReference type="SUPFAM" id="SSF48264">
    <property type="entry name" value="Cytochrome P450"/>
    <property type="match status" value="1"/>
</dbReference>
<evidence type="ECO:0000256" key="8">
    <source>
        <dbReference type="RuleBase" id="RU000461"/>
    </source>
</evidence>
<dbReference type="GO" id="GO:0020037">
    <property type="term" value="F:heme binding"/>
    <property type="evidence" value="ECO:0007669"/>
    <property type="project" value="InterPro"/>
</dbReference>
<dbReference type="InterPro" id="IPR002401">
    <property type="entry name" value="Cyt_P450_E_grp-I"/>
</dbReference>
<dbReference type="STRING" id="1088818.A0A2I0APA9"/>
<evidence type="ECO:0000256" key="9">
    <source>
        <dbReference type="SAM" id="Phobius"/>
    </source>
</evidence>
<evidence type="ECO:0000256" key="7">
    <source>
        <dbReference type="PIRSR" id="PIRSR602401-1"/>
    </source>
</evidence>
<evidence type="ECO:0000256" key="1">
    <source>
        <dbReference type="ARBA" id="ARBA00010617"/>
    </source>
</evidence>
<dbReference type="PRINTS" id="PR00463">
    <property type="entry name" value="EP450I"/>
</dbReference>
<dbReference type="GO" id="GO:0005506">
    <property type="term" value="F:iron ion binding"/>
    <property type="evidence" value="ECO:0007669"/>
    <property type="project" value="InterPro"/>
</dbReference>
<dbReference type="EC" id="1.14.13.-" evidence="10"/>